<evidence type="ECO:0000256" key="6">
    <source>
        <dbReference type="PIRSR" id="PIRSR001430-2"/>
    </source>
</evidence>
<dbReference type="Gene3D" id="3.30.70.580">
    <property type="entry name" value="Pseudouridine synthase I, catalytic domain, N-terminal subdomain"/>
    <property type="match status" value="1"/>
</dbReference>
<dbReference type="InterPro" id="IPR020094">
    <property type="entry name" value="TruA/RsuA/RluB/E/F_N"/>
</dbReference>
<dbReference type="PANTHER" id="PTHR11142">
    <property type="entry name" value="PSEUDOURIDYLATE SYNTHASE"/>
    <property type="match status" value="1"/>
</dbReference>
<dbReference type="FunFam" id="3.30.70.580:FF:000001">
    <property type="entry name" value="tRNA pseudouridine synthase A"/>
    <property type="match status" value="1"/>
</dbReference>
<comment type="function">
    <text evidence="4">Formation of pseudouridine at positions 38, 39 and 40 in the anticodon stem and loop of transfer RNAs.</text>
</comment>
<name>A0A8J3MQ66_9RICK</name>
<dbReference type="PANTHER" id="PTHR11142:SF0">
    <property type="entry name" value="TRNA PSEUDOURIDINE SYNTHASE-LIKE 1"/>
    <property type="match status" value="1"/>
</dbReference>
<dbReference type="AlphaFoldDB" id="A0A8J3MQ66"/>
<dbReference type="InterPro" id="IPR020103">
    <property type="entry name" value="PsdUridine_synth_cat_dom_sf"/>
</dbReference>
<accession>A0A8J3MQ66</accession>
<dbReference type="GO" id="GO:0031119">
    <property type="term" value="P:tRNA pseudouridine synthesis"/>
    <property type="evidence" value="ECO:0007669"/>
    <property type="project" value="UniProtKB-UniRule"/>
</dbReference>
<dbReference type="NCBIfam" id="TIGR00071">
    <property type="entry name" value="hisT_truA"/>
    <property type="match status" value="1"/>
</dbReference>
<dbReference type="InterPro" id="IPR020097">
    <property type="entry name" value="PsdUridine_synth_TruA_a/b_dom"/>
</dbReference>
<dbReference type="Proteomes" id="UP000637906">
    <property type="component" value="Unassembled WGS sequence"/>
</dbReference>
<feature type="binding site" evidence="4 6">
    <location>
        <position position="127"/>
    </location>
    <ligand>
        <name>substrate</name>
    </ligand>
</feature>
<keyword evidence="3 4" id="KW-0413">Isomerase</keyword>
<evidence type="ECO:0000256" key="5">
    <source>
        <dbReference type="PIRSR" id="PIRSR001430-1"/>
    </source>
</evidence>
<dbReference type="GO" id="GO:0160147">
    <property type="term" value="F:tRNA pseudouridine(38-40) synthase activity"/>
    <property type="evidence" value="ECO:0007669"/>
    <property type="project" value="UniProtKB-EC"/>
</dbReference>
<dbReference type="EMBL" id="BNGU01000005">
    <property type="protein sequence ID" value="GHM59232.1"/>
    <property type="molecule type" value="Genomic_DNA"/>
</dbReference>
<protein>
    <recommendedName>
        <fullName evidence="4">tRNA pseudouridine synthase A</fullName>
        <ecNumber evidence="4">5.4.99.12</ecNumber>
    </recommendedName>
    <alternativeName>
        <fullName evidence="4">tRNA pseudouridine(38-40) synthase</fullName>
    </alternativeName>
    <alternativeName>
        <fullName evidence="4">tRNA pseudouridylate synthase I</fullName>
    </alternativeName>
    <alternativeName>
        <fullName evidence="4">tRNA-uridine isomerase I</fullName>
    </alternativeName>
</protein>
<comment type="caution">
    <text evidence="9">The sequence shown here is derived from an EMBL/GenBank/DDBJ whole genome shotgun (WGS) entry which is preliminary data.</text>
</comment>
<sequence>MKDFYANFYSKTFCFTVRYKIIVEYDGSNFSGWQRQKHSLNSIQQILEGAIKNFSNEEVTVYCGGRTDAGVHALGQVVHFDLKKEHKLYVVRNAINYHLRPLPICVLSAETADDEFHARFSAKKRHYLYRIINRYAPLTLDHNRAWQVCQKLDVNKMNKAAKYLIGKHDFSSFRAKDCQAKNPIKTIDNIEILQDNYNINIAISARSFLHNQVRIITGTLVECGRNRLLPEKILSILKQCKRSAAGITAPPYGLYLIRIDY</sequence>
<comment type="subunit">
    <text evidence="4">Homodimer.</text>
</comment>
<reference evidence="9 10" key="1">
    <citation type="journal article" date="2021" name="Microb. Ecol.">
        <title>Candidatus Mesenet longicola: Novel Endosymbionts of Brontispa longissima that Induce Cytoplasmic Incompatibility.</title>
        <authorList>
            <person name="Takano S."/>
            <person name="Gotoh Y."/>
            <person name="Hayashi T."/>
        </authorList>
    </citation>
    <scope>NUCLEOTIDE SEQUENCE [LARGE SCALE GENOMIC DNA]</scope>
    <source>
        <strain evidence="9">L5</strain>
    </source>
</reference>
<dbReference type="Gene3D" id="3.30.70.660">
    <property type="entry name" value="Pseudouridine synthase I, catalytic domain, C-terminal subdomain"/>
    <property type="match status" value="1"/>
</dbReference>
<evidence type="ECO:0000256" key="4">
    <source>
        <dbReference type="HAMAP-Rule" id="MF_00171"/>
    </source>
</evidence>
<proteinExistence type="inferred from homology"/>
<gene>
    <name evidence="4 9" type="primary">truA</name>
    <name evidence="9" type="ORF">sL5_02250</name>
</gene>
<dbReference type="InterPro" id="IPR020095">
    <property type="entry name" value="PsdUridine_synth_TruA_C"/>
</dbReference>
<dbReference type="InterPro" id="IPR001406">
    <property type="entry name" value="PsdUridine_synth_TruA"/>
</dbReference>
<evidence type="ECO:0000256" key="2">
    <source>
        <dbReference type="ARBA" id="ARBA00022694"/>
    </source>
</evidence>
<evidence type="ECO:0000313" key="9">
    <source>
        <dbReference type="EMBL" id="GHM59232.1"/>
    </source>
</evidence>
<evidence type="ECO:0000259" key="8">
    <source>
        <dbReference type="Pfam" id="PF01416"/>
    </source>
</evidence>
<keyword evidence="2 4" id="KW-0819">tRNA processing</keyword>
<feature type="domain" description="Pseudouridine synthase I TruA alpha/beta" evidence="8">
    <location>
        <begin position="160"/>
        <end position="261"/>
    </location>
</feature>
<comment type="similarity">
    <text evidence="1 4 7">Belongs to the tRNA pseudouridine synthase TruA family.</text>
</comment>
<dbReference type="GO" id="GO:0003723">
    <property type="term" value="F:RNA binding"/>
    <property type="evidence" value="ECO:0007669"/>
    <property type="project" value="InterPro"/>
</dbReference>
<dbReference type="HAMAP" id="MF_00171">
    <property type="entry name" value="TruA"/>
    <property type="match status" value="1"/>
</dbReference>
<dbReference type="CDD" id="cd02570">
    <property type="entry name" value="PseudoU_synth_EcTruA"/>
    <property type="match status" value="1"/>
</dbReference>
<evidence type="ECO:0000313" key="10">
    <source>
        <dbReference type="Proteomes" id="UP000637906"/>
    </source>
</evidence>
<dbReference type="Pfam" id="PF01416">
    <property type="entry name" value="PseudoU_synth_1"/>
    <property type="match status" value="2"/>
</dbReference>
<dbReference type="EC" id="5.4.99.12" evidence="4"/>
<feature type="active site" description="Nucleophile" evidence="4 5">
    <location>
        <position position="68"/>
    </location>
</feature>
<dbReference type="PIRSF" id="PIRSF001430">
    <property type="entry name" value="tRNA_psdUrid_synth"/>
    <property type="match status" value="1"/>
</dbReference>
<feature type="domain" description="Pseudouridine synthase I TruA alpha/beta" evidence="8">
    <location>
        <begin position="22"/>
        <end position="120"/>
    </location>
</feature>
<comment type="catalytic activity">
    <reaction evidence="4 7">
        <text>uridine(38/39/40) in tRNA = pseudouridine(38/39/40) in tRNA</text>
        <dbReference type="Rhea" id="RHEA:22376"/>
        <dbReference type="Rhea" id="RHEA-COMP:10085"/>
        <dbReference type="Rhea" id="RHEA-COMP:10087"/>
        <dbReference type="ChEBI" id="CHEBI:65314"/>
        <dbReference type="ChEBI" id="CHEBI:65315"/>
        <dbReference type="EC" id="5.4.99.12"/>
    </reaction>
</comment>
<evidence type="ECO:0000256" key="3">
    <source>
        <dbReference type="ARBA" id="ARBA00023235"/>
    </source>
</evidence>
<organism evidence="9 10">
    <name type="scientific">Candidatus Mesenet longicola</name>
    <dbReference type="NCBI Taxonomy" id="1892558"/>
    <lineage>
        <taxon>Bacteria</taxon>
        <taxon>Pseudomonadati</taxon>
        <taxon>Pseudomonadota</taxon>
        <taxon>Alphaproteobacteria</taxon>
        <taxon>Rickettsiales</taxon>
        <taxon>Anaplasmataceae</taxon>
        <taxon>Candidatus Mesenet</taxon>
    </lineage>
</organism>
<keyword evidence="10" id="KW-1185">Reference proteome</keyword>
<comment type="caution">
    <text evidence="4">Lacks conserved residue(s) required for the propagation of feature annotation.</text>
</comment>
<evidence type="ECO:0000256" key="7">
    <source>
        <dbReference type="RuleBase" id="RU003792"/>
    </source>
</evidence>
<dbReference type="SUPFAM" id="SSF55120">
    <property type="entry name" value="Pseudouridine synthase"/>
    <property type="match status" value="1"/>
</dbReference>
<evidence type="ECO:0000256" key="1">
    <source>
        <dbReference type="ARBA" id="ARBA00009375"/>
    </source>
</evidence>